<comment type="cofactor">
    <cofactor evidence="1">
        <name>FMN</name>
        <dbReference type="ChEBI" id="CHEBI:58210"/>
    </cofactor>
</comment>
<evidence type="ECO:0000256" key="3">
    <source>
        <dbReference type="ARBA" id="ARBA00022630"/>
    </source>
</evidence>
<dbReference type="PANTHER" id="PTHR43673:SF2">
    <property type="entry name" value="NITROREDUCTASE"/>
    <property type="match status" value="1"/>
</dbReference>
<dbReference type="SUPFAM" id="SSF55469">
    <property type="entry name" value="FMN-dependent nitroreductase-like"/>
    <property type="match status" value="1"/>
</dbReference>
<dbReference type="InterPro" id="IPR000415">
    <property type="entry name" value="Nitroreductase-like"/>
</dbReference>
<gene>
    <name evidence="7" type="ORF">SAMN05192551_11053</name>
</gene>
<sequence>MQEAYYSAIFKRKSSRKFTQERVQEEKIQSILQSIEELTPLENDIKTEIKIMDADSMKGLLAIKAPHYVLFYSEEKPNDLENAGFLLQQVDLMLSDMGIGSCWLGLGKPTEKAVGKDGMNYVIALAIGPTSEPVHRQSKAEFKRKKMEEIYQGSHFSSIMEAVRLAPSGTNSQPWFFVEEENTLHAFCAKKGKLKAMLYERINRMDMGIGLCHLWLAGLAEGYEVDLFREVSEREPTLPNYEYTYSASLKKK</sequence>
<evidence type="ECO:0000256" key="4">
    <source>
        <dbReference type="ARBA" id="ARBA00022643"/>
    </source>
</evidence>
<feature type="domain" description="Putative nitroreductase TM1586" evidence="6">
    <location>
        <begin position="6"/>
        <end position="217"/>
    </location>
</feature>
<dbReference type="AlphaFoldDB" id="A0A1I3GU89"/>
<dbReference type="Proteomes" id="UP000199287">
    <property type="component" value="Unassembled WGS sequence"/>
</dbReference>
<organism evidence="7 8">
    <name type="scientific">Tindallia magadiensis</name>
    <dbReference type="NCBI Taxonomy" id="69895"/>
    <lineage>
        <taxon>Bacteria</taxon>
        <taxon>Bacillati</taxon>
        <taxon>Bacillota</taxon>
        <taxon>Clostridia</taxon>
        <taxon>Peptostreptococcales</taxon>
        <taxon>Tindalliaceae</taxon>
        <taxon>Tindallia</taxon>
    </lineage>
</organism>
<keyword evidence="3" id="KW-0285">Flavoprotein</keyword>
<evidence type="ECO:0000256" key="2">
    <source>
        <dbReference type="ARBA" id="ARBA00007118"/>
    </source>
</evidence>
<name>A0A1I3GU89_9FIRM</name>
<dbReference type="STRING" id="69895.SAMN05192551_11053"/>
<keyword evidence="5" id="KW-0560">Oxidoreductase</keyword>
<evidence type="ECO:0000256" key="5">
    <source>
        <dbReference type="ARBA" id="ARBA00023002"/>
    </source>
</evidence>
<dbReference type="EMBL" id="FOQA01000010">
    <property type="protein sequence ID" value="SFI27088.1"/>
    <property type="molecule type" value="Genomic_DNA"/>
</dbReference>
<dbReference type="Pfam" id="PF14512">
    <property type="entry name" value="TM1586_NiRdase"/>
    <property type="match status" value="1"/>
</dbReference>
<dbReference type="RefSeq" id="WP_093373403.1">
    <property type="nucleotide sequence ID" value="NZ_FOQA01000010.1"/>
</dbReference>
<dbReference type="GO" id="GO:0016491">
    <property type="term" value="F:oxidoreductase activity"/>
    <property type="evidence" value="ECO:0007669"/>
    <property type="project" value="UniProtKB-KW"/>
</dbReference>
<dbReference type="Gene3D" id="3.40.109.30">
    <property type="entry name" value="putative nitroreductase (tm1586), domain 2"/>
    <property type="match status" value="1"/>
</dbReference>
<keyword evidence="8" id="KW-1185">Reference proteome</keyword>
<evidence type="ECO:0000313" key="8">
    <source>
        <dbReference type="Proteomes" id="UP000199287"/>
    </source>
</evidence>
<reference evidence="8" key="1">
    <citation type="submission" date="2016-10" db="EMBL/GenBank/DDBJ databases">
        <authorList>
            <person name="Varghese N."/>
            <person name="Submissions S."/>
        </authorList>
    </citation>
    <scope>NUCLEOTIDE SEQUENCE [LARGE SCALE GENOMIC DNA]</scope>
    <source>
        <strain evidence="8">Z-7934</strain>
    </source>
</reference>
<proteinExistence type="inferred from homology"/>
<evidence type="ECO:0000313" key="7">
    <source>
        <dbReference type="EMBL" id="SFI27088.1"/>
    </source>
</evidence>
<keyword evidence="4" id="KW-0288">FMN</keyword>
<evidence type="ECO:0000256" key="1">
    <source>
        <dbReference type="ARBA" id="ARBA00001917"/>
    </source>
</evidence>
<dbReference type="PANTHER" id="PTHR43673">
    <property type="entry name" value="NAD(P)H NITROREDUCTASE YDGI-RELATED"/>
    <property type="match status" value="1"/>
</dbReference>
<evidence type="ECO:0000259" key="6">
    <source>
        <dbReference type="Pfam" id="PF14512"/>
    </source>
</evidence>
<dbReference type="OrthoDB" id="9814075at2"/>
<dbReference type="InterPro" id="IPR029478">
    <property type="entry name" value="TM1586_NiRdase"/>
</dbReference>
<comment type="similarity">
    <text evidence="2">Belongs to the nitroreductase family.</text>
</comment>
<dbReference type="Gene3D" id="3.40.109.10">
    <property type="entry name" value="NADH Oxidase"/>
    <property type="match status" value="1"/>
</dbReference>
<protein>
    <submittedName>
        <fullName evidence="7">Putative TM nitroreductase</fullName>
    </submittedName>
</protein>
<accession>A0A1I3GU89</accession>